<feature type="transmembrane region" description="Helical" evidence="8">
    <location>
        <begin position="187"/>
        <end position="209"/>
    </location>
</feature>
<dbReference type="SUPFAM" id="SSF81324">
    <property type="entry name" value="Voltage-gated potassium channels"/>
    <property type="match status" value="2"/>
</dbReference>
<keyword evidence="6 8" id="KW-0472">Membrane</keyword>
<dbReference type="PANTHER" id="PTHR11003">
    <property type="entry name" value="POTASSIUM CHANNEL, SUBFAMILY K"/>
    <property type="match status" value="1"/>
</dbReference>
<comment type="subcellular location">
    <subcellularLocation>
        <location evidence="1">Membrane</location>
        <topology evidence="1">Multi-pass membrane protein</topology>
    </subcellularLocation>
</comment>
<dbReference type="Proteomes" id="UP000267096">
    <property type="component" value="Unassembled WGS sequence"/>
</dbReference>
<evidence type="ECO:0000256" key="5">
    <source>
        <dbReference type="ARBA" id="ARBA00023065"/>
    </source>
</evidence>
<dbReference type="AlphaFoldDB" id="A0A0M3IZV3"/>
<dbReference type="Pfam" id="PF07885">
    <property type="entry name" value="Ion_trans_2"/>
    <property type="match status" value="1"/>
</dbReference>
<dbReference type="GO" id="GO:0022841">
    <property type="term" value="F:potassium ion leak channel activity"/>
    <property type="evidence" value="ECO:0007669"/>
    <property type="project" value="TreeGrafter"/>
</dbReference>
<dbReference type="OrthoDB" id="297496at2759"/>
<dbReference type="GO" id="GO:0005886">
    <property type="term" value="C:plasma membrane"/>
    <property type="evidence" value="ECO:0007669"/>
    <property type="project" value="TreeGrafter"/>
</dbReference>
<keyword evidence="5" id="KW-0406">Ion transport</keyword>
<evidence type="ECO:0000256" key="2">
    <source>
        <dbReference type="ARBA" id="ARBA00022448"/>
    </source>
</evidence>
<dbReference type="WBParaSite" id="ASIM_0000078601-mRNA-1">
    <property type="protein sequence ID" value="ASIM_0000078601-mRNA-1"/>
    <property type="gene ID" value="ASIM_0000078601"/>
</dbReference>
<keyword evidence="4 8" id="KW-1133">Transmembrane helix</keyword>
<dbReference type="InterPro" id="IPR013099">
    <property type="entry name" value="K_chnl_dom"/>
</dbReference>
<keyword evidence="2" id="KW-0813">Transport</keyword>
<keyword evidence="11" id="KW-1185">Reference proteome</keyword>
<evidence type="ECO:0000313" key="12">
    <source>
        <dbReference type="WBParaSite" id="ASIM_0000078601-mRNA-1"/>
    </source>
</evidence>
<dbReference type="Gene3D" id="1.10.287.70">
    <property type="match status" value="2"/>
</dbReference>
<sequence>MEGSGNVGVDVEEFTIGELKKIYDALVVPRVRPRLCILFYLLILPAYTCFGGAIFWFTDLRSSQDAQKRFDRACITEKQASMRKLWTSYITLNISGENIRDFWNEISETIEYVDNCHRESMRDLRPKVFKPYESIVFSFGVITTIGYGDLYLEREQGWDFIDSLHYTFATASLIGYGDLTPMRPASYVFIFMPLCFIAETLLCLVYGFLQRTYRFHSVALARLFILQIRRIYGKTFHSQSTKQVSSRLLADGKAAQPVENDQQSAIINKKIQAELKELHKSPSADSVAMLAVPLQSKHFMTDRL</sequence>
<dbReference type="GO" id="GO:0015271">
    <property type="term" value="F:outward rectifier potassium channel activity"/>
    <property type="evidence" value="ECO:0007669"/>
    <property type="project" value="TreeGrafter"/>
</dbReference>
<evidence type="ECO:0000313" key="11">
    <source>
        <dbReference type="Proteomes" id="UP000267096"/>
    </source>
</evidence>
<evidence type="ECO:0000256" key="1">
    <source>
        <dbReference type="ARBA" id="ARBA00004141"/>
    </source>
</evidence>
<feature type="transmembrane region" description="Helical" evidence="8">
    <location>
        <begin position="37"/>
        <end position="58"/>
    </location>
</feature>
<reference evidence="10 11" key="2">
    <citation type="submission" date="2018-11" db="EMBL/GenBank/DDBJ databases">
        <authorList>
            <consortium name="Pathogen Informatics"/>
        </authorList>
    </citation>
    <scope>NUCLEOTIDE SEQUENCE [LARGE SCALE GENOMIC DNA]</scope>
</reference>
<evidence type="ECO:0000313" key="10">
    <source>
        <dbReference type="EMBL" id="VDK17979.1"/>
    </source>
</evidence>
<accession>A0A0M3IZV3</accession>
<evidence type="ECO:0000259" key="9">
    <source>
        <dbReference type="Pfam" id="PF07885"/>
    </source>
</evidence>
<dbReference type="GO" id="GO:0030322">
    <property type="term" value="P:stabilization of membrane potential"/>
    <property type="evidence" value="ECO:0007669"/>
    <property type="project" value="TreeGrafter"/>
</dbReference>
<name>A0A0M3IZV3_ANISI</name>
<dbReference type="InterPro" id="IPR003280">
    <property type="entry name" value="2pore_dom_K_chnl"/>
</dbReference>
<evidence type="ECO:0000256" key="6">
    <source>
        <dbReference type="ARBA" id="ARBA00023136"/>
    </source>
</evidence>
<keyword evidence="7" id="KW-0407">Ion channel</keyword>
<dbReference type="EMBL" id="UYRR01000531">
    <property type="protein sequence ID" value="VDK17979.1"/>
    <property type="molecule type" value="Genomic_DNA"/>
</dbReference>
<reference evidence="12" key="1">
    <citation type="submission" date="2017-02" db="UniProtKB">
        <authorList>
            <consortium name="WormBaseParasite"/>
        </authorList>
    </citation>
    <scope>IDENTIFICATION</scope>
</reference>
<protein>
    <submittedName>
        <fullName evidence="12">Ion_trans_2 domain-containing protein</fullName>
    </submittedName>
</protein>
<keyword evidence="3 8" id="KW-0812">Transmembrane</keyword>
<organism evidence="12">
    <name type="scientific">Anisakis simplex</name>
    <name type="common">Herring worm</name>
    <dbReference type="NCBI Taxonomy" id="6269"/>
    <lineage>
        <taxon>Eukaryota</taxon>
        <taxon>Metazoa</taxon>
        <taxon>Ecdysozoa</taxon>
        <taxon>Nematoda</taxon>
        <taxon>Chromadorea</taxon>
        <taxon>Rhabditida</taxon>
        <taxon>Spirurina</taxon>
        <taxon>Ascaridomorpha</taxon>
        <taxon>Ascaridoidea</taxon>
        <taxon>Anisakidae</taxon>
        <taxon>Anisakis</taxon>
        <taxon>Anisakis simplex complex</taxon>
    </lineage>
</organism>
<feature type="transmembrane region" description="Helical" evidence="8">
    <location>
        <begin position="128"/>
        <end position="148"/>
    </location>
</feature>
<evidence type="ECO:0000256" key="4">
    <source>
        <dbReference type="ARBA" id="ARBA00022989"/>
    </source>
</evidence>
<evidence type="ECO:0000256" key="3">
    <source>
        <dbReference type="ARBA" id="ARBA00022692"/>
    </source>
</evidence>
<evidence type="ECO:0000256" key="8">
    <source>
        <dbReference type="SAM" id="Phobius"/>
    </source>
</evidence>
<dbReference type="PANTHER" id="PTHR11003:SF335">
    <property type="entry name" value="POTASSIUM CHANNEL DOMAIN-CONTAINING PROTEIN"/>
    <property type="match status" value="1"/>
</dbReference>
<feature type="domain" description="Potassium channel" evidence="9">
    <location>
        <begin position="155"/>
        <end position="195"/>
    </location>
</feature>
<gene>
    <name evidence="10" type="ORF">ASIM_LOCUS687</name>
</gene>
<proteinExistence type="predicted"/>
<evidence type="ECO:0000256" key="7">
    <source>
        <dbReference type="ARBA" id="ARBA00023303"/>
    </source>
</evidence>